<name>A0A136Q196_9FIRM</name>
<proteinExistence type="predicted"/>
<dbReference type="AlphaFoldDB" id="A0A136Q196"/>
<evidence type="ECO:0000313" key="1">
    <source>
        <dbReference type="EMBL" id="KXK64256.1"/>
    </source>
</evidence>
<sequence>MIVAERALCANPGGTAEVKTFVPEVGTKVFFDFKNRTFEGRTKQW</sequence>
<organism evidence="1 2">
    <name type="scientific">Christensenella minuta</name>
    <dbReference type="NCBI Taxonomy" id="626937"/>
    <lineage>
        <taxon>Bacteria</taxon>
        <taxon>Bacillati</taxon>
        <taxon>Bacillota</taxon>
        <taxon>Clostridia</taxon>
        <taxon>Christensenellales</taxon>
        <taxon>Christensenellaceae</taxon>
        <taxon>Christensenella</taxon>
    </lineage>
</organism>
<dbReference type="EMBL" id="LSZW01000065">
    <property type="protein sequence ID" value="KXK64256.1"/>
    <property type="molecule type" value="Genomic_DNA"/>
</dbReference>
<evidence type="ECO:0000313" key="2">
    <source>
        <dbReference type="Proteomes" id="UP000070366"/>
    </source>
</evidence>
<reference evidence="1 2" key="1">
    <citation type="submission" date="2016-02" db="EMBL/GenBank/DDBJ databases">
        <authorList>
            <person name="Wen L."/>
            <person name="He K."/>
            <person name="Yang H."/>
        </authorList>
    </citation>
    <scope>NUCLEOTIDE SEQUENCE [LARGE SCALE GENOMIC DNA]</scope>
    <source>
        <strain evidence="1 2">DSM 22607</strain>
    </source>
</reference>
<dbReference type="STRING" id="626937.HMPREF3293_02900"/>
<gene>
    <name evidence="1" type="ORF">HMPREF3293_02900</name>
</gene>
<protein>
    <submittedName>
        <fullName evidence="1">Uncharacterized protein</fullName>
    </submittedName>
</protein>
<dbReference type="Proteomes" id="UP000070366">
    <property type="component" value="Unassembled WGS sequence"/>
</dbReference>
<accession>A0A136Q196</accession>
<comment type="caution">
    <text evidence="1">The sequence shown here is derived from an EMBL/GenBank/DDBJ whole genome shotgun (WGS) entry which is preliminary data.</text>
</comment>
<keyword evidence="2" id="KW-1185">Reference proteome</keyword>